<comment type="catalytic activity">
    <reaction evidence="6">
        <text>hydrogencarbonate + H(+) = CO2 + H2O</text>
        <dbReference type="Rhea" id="RHEA:10748"/>
        <dbReference type="ChEBI" id="CHEBI:15377"/>
        <dbReference type="ChEBI" id="CHEBI:15378"/>
        <dbReference type="ChEBI" id="CHEBI:16526"/>
        <dbReference type="ChEBI" id="CHEBI:17544"/>
        <dbReference type="EC" id="4.2.1.1"/>
    </reaction>
</comment>
<dbReference type="AlphaFoldDB" id="D8SY70"/>
<dbReference type="PROSITE" id="PS51144">
    <property type="entry name" value="ALPHA_CA_2"/>
    <property type="match status" value="1"/>
</dbReference>
<dbReference type="KEGG" id="smo:SELMODRAFT_159358"/>
<feature type="domain" description="Alpha-carbonic anhydrase" evidence="7">
    <location>
        <begin position="29"/>
        <end position="250"/>
    </location>
</feature>
<dbReference type="InterPro" id="IPR023561">
    <property type="entry name" value="Carbonic_anhydrase_a-class"/>
</dbReference>
<organism evidence="9">
    <name type="scientific">Selaginella moellendorffii</name>
    <name type="common">Spikemoss</name>
    <dbReference type="NCBI Taxonomy" id="88036"/>
    <lineage>
        <taxon>Eukaryota</taxon>
        <taxon>Viridiplantae</taxon>
        <taxon>Streptophyta</taxon>
        <taxon>Embryophyta</taxon>
        <taxon>Tracheophyta</taxon>
        <taxon>Lycopodiopsida</taxon>
        <taxon>Selaginellales</taxon>
        <taxon>Selaginellaceae</taxon>
        <taxon>Selaginella</taxon>
    </lineage>
</organism>
<evidence type="ECO:0000256" key="6">
    <source>
        <dbReference type="RuleBase" id="RU367011"/>
    </source>
</evidence>
<evidence type="ECO:0000256" key="5">
    <source>
        <dbReference type="ARBA" id="ARBA00023239"/>
    </source>
</evidence>
<dbReference type="OMA" id="IWTIFET"/>
<dbReference type="PANTHER" id="PTHR18952">
    <property type="entry name" value="CARBONIC ANHYDRASE"/>
    <property type="match status" value="1"/>
</dbReference>
<dbReference type="GO" id="GO:0008270">
    <property type="term" value="F:zinc ion binding"/>
    <property type="evidence" value="ECO:0007669"/>
    <property type="project" value="UniProtKB-UniRule"/>
</dbReference>
<evidence type="ECO:0000256" key="3">
    <source>
        <dbReference type="ARBA" id="ARBA00022723"/>
    </source>
</evidence>
<evidence type="ECO:0000256" key="2">
    <source>
        <dbReference type="ARBA" id="ARBA00012925"/>
    </source>
</evidence>
<comment type="cofactor">
    <cofactor evidence="1 6">
        <name>Zn(2+)</name>
        <dbReference type="ChEBI" id="CHEBI:29105"/>
    </cofactor>
</comment>
<dbReference type="CDD" id="cd03124">
    <property type="entry name" value="alpha_CA_prokaryotic_like"/>
    <property type="match status" value="1"/>
</dbReference>
<dbReference type="OrthoDB" id="429145at2759"/>
<dbReference type="eggNOG" id="KOG0382">
    <property type="taxonomic scope" value="Eukaryota"/>
</dbReference>
<dbReference type="Proteomes" id="UP000001514">
    <property type="component" value="Unassembled WGS sequence"/>
</dbReference>
<name>D8SY70_SELML</name>
<evidence type="ECO:0000259" key="7">
    <source>
        <dbReference type="PROSITE" id="PS51144"/>
    </source>
</evidence>
<proteinExistence type="inferred from homology"/>
<reference evidence="8 9" key="1">
    <citation type="journal article" date="2011" name="Science">
        <title>The Selaginella genome identifies genetic changes associated with the evolution of vascular plants.</title>
        <authorList>
            <person name="Banks J.A."/>
            <person name="Nishiyama T."/>
            <person name="Hasebe M."/>
            <person name="Bowman J.L."/>
            <person name="Gribskov M."/>
            <person name="dePamphilis C."/>
            <person name="Albert V.A."/>
            <person name="Aono N."/>
            <person name="Aoyama T."/>
            <person name="Ambrose B.A."/>
            <person name="Ashton N.W."/>
            <person name="Axtell M.J."/>
            <person name="Barker E."/>
            <person name="Barker M.S."/>
            <person name="Bennetzen J.L."/>
            <person name="Bonawitz N.D."/>
            <person name="Chapple C."/>
            <person name="Cheng C."/>
            <person name="Correa L.G."/>
            <person name="Dacre M."/>
            <person name="DeBarry J."/>
            <person name="Dreyer I."/>
            <person name="Elias M."/>
            <person name="Engstrom E.M."/>
            <person name="Estelle M."/>
            <person name="Feng L."/>
            <person name="Finet C."/>
            <person name="Floyd S.K."/>
            <person name="Frommer W.B."/>
            <person name="Fujita T."/>
            <person name="Gramzow L."/>
            <person name="Gutensohn M."/>
            <person name="Harholt J."/>
            <person name="Hattori M."/>
            <person name="Heyl A."/>
            <person name="Hirai T."/>
            <person name="Hiwatashi Y."/>
            <person name="Ishikawa M."/>
            <person name="Iwata M."/>
            <person name="Karol K.G."/>
            <person name="Koehler B."/>
            <person name="Kolukisaoglu U."/>
            <person name="Kubo M."/>
            <person name="Kurata T."/>
            <person name="Lalonde S."/>
            <person name="Li K."/>
            <person name="Li Y."/>
            <person name="Litt A."/>
            <person name="Lyons E."/>
            <person name="Manning G."/>
            <person name="Maruyama T."/>
            <person name="Michael T.P."/>
            <person name="Mikami K."/>
            <person name="Miyazaki S."/>
            <person name="Morinaga S."/>
            <person name="Murata T."/>
            <person name="Mueller-Roeber B."/>
            <person name="Nelson D.R."/>
            <person name="Obara M."/>
            <person name="Oguri Y."/>
            <person name="Olmstead R.G."/>
            <person name="Onodera N."/>
            <person name="Petersen B.L."/>
            <person name="Pils B."/>
            <person name="Prigge M."/>
            <person name="Rensing S.A."/>
            <person name="Riano-Pachon D.M."/>
            <person name="Roberts A.W."/>
            <person name="Sato Y."/>
            <person name="Scheller H.V."/>
            <person name="Schulz B."/>
            <person name="Schulz C."/>
            <person name="Shakirov E.V."/>
            <person name="Shibagaki N."/>
            <person name="Shinohara N."/>
            <person name="Shippen D.E."/>
            <person name="Soerensen I."/>
            <person name="Sotooka R."/>
            <person name="Sugimoto N."/>
            <person name="Sugita M."/>
            <person name="Sumikawa N."/>
            <person name="Tanurdzic M."/>
            <person name="Theissen G."/>
            <person name="Ulvskov P."/>
            <person name="Wakazuki S."/>
            <person name="Weng J.K."/>
            <person name="Willats W.W."/>
            <person name="Wipf D."/>
            <person name="Wolf P.G."/>
            <person name="Yang L."/>
            <person name="Zimmer A.D."/>
            <person name="Zhu Q."/>
            <person name="Mitros T."/>
            <person name="Hellsten U."/>
            <person name="Loque D."/>
            <person name="Otillar R."/>
            <person name="Salamov A."/>
            <person name="Schmutz J."/>
            <person name="Shapiro H."/>
            <person name="Lindquist E."/>
            <person name="Lucas S."/>
            <person name="Rokhsar D."/>
            <person name="Grigoriev I.V."/>
        </authorList>
    </citation>
    <scope>NUCLEOTIDE SEQUENCE [LARGE SCALE GENOMIC DNA]</scope>
</reference>
<dbReference type="HOGENOM" id="CLU_039326_0_0_1"/>
<evidence type="ECO:0000313" key="8">
    <source>
        <dbReference type="EMBL" id="EFJ10649.1"/>
    </source>
</evidence>
<keyword evidence="6" id="KW-0732">Signal</keyword>
<dbReference type="InterPro" id="IPR001148">
    <property type="entry name" value="CA_dom"/>
</dbReference>
<keyword evidence="4 6" id="KW-0862">Zinc</keyword>
<dbReference type="Gene3D" id="3.10.200.10">
    <property type="entry name" value="Alpha carbonic anhydrase"/>
    <property type="match status" value="1"/>
</dbReference>
<dbReference type="STRING" id="88036.D8SY70"/>
<comment type="similarity">
    <text evidence="6">Belongs to the alpha-carbonic anhydrase family.</text>
</comment>
<dbReference type="EC" id="4.2.1.1" evidence="2 6"/>
<protein>
    <recommendedName>
        <fullName evidence="2 6">Carbonic anhydrase</fullName>
        <ecNumber evidence="2 6">4.2.1.1</ecNumber>
    </recommendedName>
</protein>
<feature type="chain" id="PRO_5025083012" description="Carbonic anhydrase" evidence="6">
    <location>
        <begin position="27"/>
        <end position="251"/>
    </location>
</feature>
<dbReference type="InterPro" id="IPR018338">
    <property type="entry name" value="Carbonic_anhydrase_a-class_CS"/>
</dbReference>
<dbReference type="Pfam" id="PF00194">
    <property type="entry name" value="Carb_anhydrase"/>
    <property type="match status" value="1"/>
</dbReference>
<dbReference type="SMART" id="SM01057">
    <property type="entry name" value="Carb_anhydrase"/>
    <property type="match status" value="1"/>
</dbReference>
<dbReference type="Gramene" id="EFJ10649">
    <property type="protein sequence ID" value="EFJ10649"/>
    <property type="gene ID" value="SELMODRAFT_159358"/>
</dbReference>
<keyword evidence="5 6" id="KW-0456">Lyase</keyword>
<keyword evidence="9" id="KW-1185">Reference proteome</keyword>
<dbReference type="SUPFAM" id="SSF51069">
    <property type="entry name" value="Carbonic anhydrase"/>
    <property type="match status" value="1"/>
</dbReference>
<gene>
    <name evidence="8" type="ORF">SELMODRAFT_159358</name>
</gene>
<evidence type="ECO:0000313" key="9">
    <source>
        <dbReference type="Proteomes" id="UP000001514"/>
    </source>
</evidence>
<dbReference type="EMBL" id="GL377652">
    <property type="protein sequence ID" value="EFJ10649.1"/>
    <property type="molecule type" value="Genomic_DNA"/>
</dbReference>
<keyword evidence="3 6" id="KW-0479">Metal-binding</keyword>
<feature type="signal peptide" evidence="6">
    <location>
        <begin position="1"/>
        <end position="26"/>
    </location>
</feature>
<dbReference type="GO" id="GO:0004089">
    <property type="term" value="F:carbonate dehydratase activity"/>
    <property type="evidence" value="ECO:0007669"/>
    <property type="project" value="UniProtKB-UniRule"/>
</dbReference>
<evidence type="ECO:0000256" key="4">
    <source>
        <dbReference type="ARBA" id="ARBA00022833"/>
    </source>
</evidence>
<dbReference type="InterPro" id="IPR041891">
    <property type="entry name" value="Alpha_CA_prokaryot-like"/>
</dbReference>
<dbReference type="PANTHER" id="PTHR18952:SF236">
    <property type="entry name" value="ALPHA CARBONIC ANHYDRASE 1, CHLOROPLASTIC"/>
    <property type="match status" value="1"/>
</dbReference>
<evidence type="ECO:0000256" key="1">
    <source>
        <dbReference type="ARBA" id="ARBA00001947"/>
    </source>
</evidence>
<sequence length="251" mass="28022">MRMLLGLPQLWILPLLVVVLFQCSFALVIDYSYVGARGPRHWGDLKSDWKECSDGKAQSPIAIRSKHAELNSSLPGLRAHYQSSVCSIASSQYIFKVFIAGAHCTLPLNRATYTLTDFHFHIPSEHTVDGTRFPLELHLVHKVAPNSSQITVVSKLFKLGRSDPLLDQILKLKEGNATINLSNYINLHGGYYRYLGSLTTPPCSEGILWTILKKTGTISSSQIKRVIALLQGKNARPLQKINKRAIYKHSS</sequence>
<comment type="function">
    <text evidence="6">Reversible hydration of carbon dioxide.</text>
</comment>
<dbReference type="InParanoid" id="D8SY70"/>
<dbReference type="GO" id="GO:0016836">
    <property type="term" value="F:hydro-lyase activity"/>
    <property type="evidence" value="ECO:0000318"/>
    <property type="project" value="GO_Central"/>
</dbReference>
<dbReference type="InterPro" id="IPR036398">
    <property type="entry name" value="CA_dom_sf"/>
</dbReference>
<accession>D8SY70</accession>
<dbReference type="PROSITE" id="PS00162">
    <property type="entry name" value="ALPHA_CA_1"/>
    <property type="match status" value="1"/>
</dbReference>